<accession>A0AAD9EG39</accession>
<dbReference type="Proteomes" id="UP001243330">
    <property type="component" value="Unassembled WGS sequence"/>
</dbReference>
<comment type="caution">
    <text evidence="2">The sequence shown here is derived from an EMBL/GenBank/DDBJ whole genome shotgun (WGS) entry which is preliminary data.</text>
</comment>
<dbReference type="EMBL" id="JAQOWY010000354">
    <property type="protein sequence ID" value="KAK1843511.1"/>
    <property type="molecule type" value="Genomic_DNA"/>
</dbReference>
<keyword evidence="3" id="KW-1185">Reference proteome</keyword>
<feature type="region of interest" description="Disordered" evidence="1">
    <location>
        <begin position="1"/>
        <end position="43"/>
    </location>
</feature>
<evidence type="ECO:0000313" key="2">
    <source>
        <dbReference type="EMBL" id="KAK1843511.1"/>
    </source>
</evidence>
<feature type="compositionally biased region" description="Acidic residues" evidence="1">
    <location>
        <begin position="18"/>
        <end position="35"/>
    </location>
</feature>
<evidence type="ECO:0000313" key="3">
    <source>
        <dbReference type="Proteomes" id="UP001243330"/>
    </source>
</evidence>
<evidence type="ECO:0000256" key="1">
    <source>
        <dbReference type="SAM" id="MobiDB-lite"/>
    </source>
</evidence>
<sequence>MDSDEEEHNDYGYPGDGPWEDNDPWDNDDPWDDDDHLGAHDPQAMLSALLAMAGASAGNSGSGSDDGQYDPREKFAREMERRIDLRRQTWTWFDIDWSKDRGYYDPVDDWDCGDMMSNTPPECNIDPRPVLHDRRWTDIQICDRGKEICTGEPQPDDLASWSLGAIYQRMTDIDELMLHIKDVWPVKMFEINSVRASATVALKDAPPSHHVDLAKRLLLEHNMLRKITLERSRSSIRPLTLLDVPPEVLGFVAEYLDGNDNEDPKQVEKPYMARGYRDIQSLRLTYQTLNIVSSPALLHCVTVQMTKSSFDRFKYIAERPHLRNGIERVRISLGYFCANVAASAWNFAAYAVWMLEFALYRKDERGQTILHSIMAYNEDAKPRHQQLQDLLTSWKDLRDTPRDGADGEQRWLALFRQQHALVEMYEAYRHSLNEYEAVRQNFVHEVVNALSQMPRFTRLEVSDYLWRSQSISTVCGDLEMALVRDENFMRGDRYVGLFTKPMQWDRLARFSPTGSDSSFETSPPVDVLGQILSLLGKRGVQLTKVDVNITPPPSFEALRPTNVEARQETVKLFQNVWFLRFKIGPPADWRNHDPELLARDDVNRIWEPRSEEELKHLDGFLDALLDTKSLNQLTLDFTSLMHETYLNFSVGDWYLPSIMKPRQWARPLLLLFHAVCIDSTRLNSFIRDGPMHFREFKNICMARGTWTEALDVMREKYDLSAYDAPKTSFTATHSLFDLRGAEVGLMDDDEQHAAFETTISGRPST</sequence>
<gene>
    <name evidence="2" type="ORF">CCHR01_13857</name>
</gene>
<protein>
    <submittedName>
        <fullName evidence="2">Uncharacterized protein</fullName>
    </submittedName>
</protein>
<proteinExistence type="predicted"/>
<name>A0AAD9EG39_9PEZI</name>
<organism evidence="2 3">
    <name type="scientific">Colletotrichum chrysophilum</name>
    <dbReference type="NCBI Taxonomy" id="1836956"/>
    <lineage>
        <taxon>Eukaryota</taxon>
        <taxon>Fungi</taxon>
        <taxon>Dikarya</taxon>
        <taxon>Ascomycota</taxon>
        <taxon>Pezizomycotina</taxon>
        <taxon>Sordariomycetes</taxon>
        <taxon>Hypocreomycetidae</taxon>
        <taxon>Glomerellales</taxon>
        <taxon>Glomerellaceae</taxon>
        <taxon>Colletotrichum</taxon>
        <taxon>Colletotrichum gloeosporioides species complex</taxon>
    </lineage>
</organism>
<reference evidence="2" key="1">
    <citation type="submission" date="2023-01" db="EMBL/GenBank/DDBJ databases">
        <title>Colletotrichum chrysophilum M932 genome sequence.</title>
        <authorList>
            <person name="Baroncelli R."/>
        </authorList>
    </citation>
    <scope>NUCLEOTIDE SEQUENCE</scope>
    <source>
        <strain evidence="2">M932</strain>
    </source>
</reference>
<dbReference type="AlphaFoldDB" id="A0AAD9EG39"/>